<comment type="caution">
    <text evidence="7">The sequence shown here is derived from an EMBL/GenBank/DDBJ whole genome shotgun (WGS) entry which is preliminary data.</text>
</comment>
<evidence type="ECO:0000313" key="8">
    <source>
        <dbReference type="Proteomes" id="UP000224634"/>
    </source>
</evidence>
<reference evidence="7 8" key="1">
    <citation type="submission" date="2017-10" db="EMBL/GenBank/DDBJ databases">
        <title>Comparative genomics in systemic dimorphic fungi from Ajellomycetaceae.</title>
        <authorList>
            <person name="Munoz J.F."/>
            <person name="Mcewen J.G."/>
            <person name="Clay O.K."/>
            <person name="Cuomo C.A."/>
        </authorList>
    </citation>
    <scope>NUCLEOTIDE SEQUENCE [LARGE SCALE GENOMIC DNA]</scope>
    <source>
        <strain evidence="7 8">UAMH7299</strain>
    </source>
</reference>
<comment type="subcellular location">
    <subcellularLocation>
        <location evidence="1">Membrane</location>
        <topology evidence="1">Multi-pass membrane protein</topology>
    </subcellularLocation>
</comment>
<dbReference type="InterPro" id="IPR011701">
    <property type="entry name" value="MFS"/>
</dbReference>
<dbReference type="PROSITE" id="PS50850">
    <property type="entry name" value="MFS"/>
    <property type="match status" value="1"/>
</dbReference>
<proteinExistence type="predicted"/>
<dbReference type="OrthoDB" id="2130629at2759"/>
<feature type="transmembrane region" description="Helical" evidence="5">
    <location>
        <begin position="411"/>
        <end position="430"/>
    </location>
</feature>
<evidence type="ECO:0000256" key="4">
    <source>
        <dbReference type="ARBA" id="ARBA00023136"/>
    </source>
</evidence>
<feature type="transmembrane region" description="Helical" evidence="5">
    <location>
        <begin position="299"/>
        <end position="317"/>
    </location>
</feature>
<dbReference type="Proteomes" id="UP000224634">
    <property type="component" value="Unassembled WGS sequence"/>
</dbReference>
<dbReference type="GO" id="GO:0022857">
    <property type="term" value="F:transmembrane transporter activity"/>
    <property type="evidence" value="ECO:0007669"/>
    <property type="project" value="InterPro"/>
</dbReference>
<dbReference type="PANTHER" id="PTHR42718:SF10">
    <property type="entry name" value="TRANSPORTER, PUTATIVE (AFU_ORTHOLOGUE AFUA_8G06760)-RELATED"/>
    <property type="match status" value="1"/>
</dbReference>
<feature type="transmembrane region" description="Helical" evidence="5">
    <location>
        <begin position="266"/>
        <end position="287"/>
    </location>
</feature>
<evidence type="ECO:0000256" key="2">
    <source>
        <dbReference type="ARBA" id="ARBA00022692"/>
    </source>
</evidence>
<name>A0A2B7YDE8_POLH7</name>
<feature type="transmembrane region" description="Helical" evidence="5">
    <location>
        <begin position="524"/>
        <end position="544"/>
    </location>
</feature>
<evidence type="ECO:0000256" key="1">
    <source>
        <dbReference type="ARBA" id="ARBA00004141"/>
    </source>
</evidence>
<organism evidence="7 8">
    <name type="scientific">Polytolypa hystricis (strain UAMH7299)</name>
    <dbReference type="NCBI Taxonomy" id="1447883"/>
    <lineage>
        <taxon>Eukaryota</taxon>
        <taxon>Fungi</taxon>
        <taxon>Dikarya</taxon>
        <taxon>Ascomycota</taxon>
        <taxon>Pezizomycotina</taxon>
        <taxon>Eurotiomycetes</taxon>
        <taxon>Eurotiomycetidae</taxon>
        <taxon>Onygenales</taxon>
        <taxon>Onygenales incertae sedis</taxon>
        <taxon>Polytolypa</taxon>
    </lineage>
</organism>
<feature type="transmembrane region" description="Helical" evidence="5">
    <location>
        <begin position="386"/>
        <end position="404"/>
    </location>
</feature>
<dbReference type="AlphaFoldDB" id="A0A2B7YDE8"/>
<feature type="transmembrane region" description="Helical" evidence="5">
    <location>
        <begin position="346"/>
        <end position="366"/>
    </location>
</feature>
<keyword evidence="2 5" id="KW-0812">Transmembrane</keyword>
<feature type="transmembrane region" description="Helical" evidence="5">
    <location>
        <begin position="105"/>
        <end position="123"/>
    </location>
</feature>
<gene>
    <name evidence="7" type="ORF">AJ80_04048</name>
</gene>
<feature type="transmembrane region" description="Helical" evidence="5">
    <location>
        <begin position="225"/>
        <end position="245"/>
    </location>
</feature>
<keyword evidence="8" id="KW-1185">Reference proteome</keyword>
<sequence>MARTSIELVPPGPTDYEPSLSKSSFTNLELQLRAIPEAPDTSTTNLADDGAILQGHEFITEVSRLKGSIIIATASGMMAMNSMLSGVLTVGLPTIAREVNLEESLLLWPASVYGLTCGCTLLLSGSMGDIIGCRTLYLVGCALLSAFTLGCGLAQTGIQLIIFRAISGVAMSLCLPSQVSIITTTFPTGKRRNIAFACLGAAQPVGFSLGLVVGGLLVDTVGWRYGYYIVAAVNVLILGIAFWGVPKDPRQVDPVTWKRIYTEIDWIGTVLISGSLGMFSYILATMTSSIRDVAKPSNIVVLVLAGCGLAAFVAWVVRQEKLGRVALIPPSLFRSNPAAPRRARNFTCICVSVFFTWAVFNAFQYFTTLYFQRLQGLTTLQSSARFVPMVISGCLANVATGLLVNKVSANILCVVAAFASTIAPLLMAIASPNWIYWTSAFFGTLLIPISADTLFTVSNLVITSVFPPKTHGLAGGVFNTISQIGMSVGLALTAVVASAVGGLGTETEMSEAQRLEALLKGYRATYWMSFAASAVIVVFSWWGLRSIGKIGLKRD</sequence>
<evidence type="ECO:0000259" key="6">
    <source>
        <dbReference type="PROSITE" id="PS50850"/>
    </source>
</evidence>
<feature type="transmembrane region" description="Helical" evidence="5">
    <location>
        <begin position="135"/>
        <end position="155"/>
    </location>
</feature>
<dbReference type="PANTHER" id="PTHR42718">
    <property type="entry name" value="MAJOR FACILITATOR SUPERFAMILY MULTIDRUG TRANSPORTER MFSC"/>
    <property type="match status" value="1"/>
</dbReference>
<dbReference type="EMBL" id="PDNA01000049">
    <property type="protein sequence ID" value="PGH19295.1"/>
    <property type="molecule type" value="Genomic_DNA"/>
</dbReference>
<feature type="transmembrane region" description="Helical" evidence="5">
    <location>
        <begin position="69"/>
        <end position="93"/>
    </location>
</feature>
<feature type="transmembrane region" description="Helical" evidence="5">
    <location>
        <begin position="483"/>
        <end position="504"/>
    </location>
</feature>
<protein>
    <recommendedName>
        <fullName evidence="6">Major facilitator superfamily (MFS) profile domain-containing protein</fullName>
    </recommendedName>
</protein>
<accession>A0A2B7YDE8</accession>
<evidence type="ECO:0000256" key="3">
    <source>
        <dbReference type="ARBA" id="ARBA00022989"/>
    </source>
</evidence>
<feature type="transmembrane region" description="Helical" evidence="5">
    <location>
        <begin position="436"/>
        <end position="462"/>
    </location>
</feature>
<evidence type="ECO:0000313" key="7">
    <source>
        <dbReference type="EMBL" id="PGH19295.1"/>
    </source>
</evidence>
<feature type="domain" description="Major facilitator superfamily (MFS) profile" evidence="6">
    <location>
        <begin position="70"/>
        <end position="548"/>
    </location>
</feature>
<keyword evidence="3 5" id="KW-1133">Transmembrane helix</keyword>
<feature type="transmembrane region" description="Helical" evidence="5">
    <location>
        <begin position="161"/>
        <end position="182"/>
    </location>
</feature>
<dbReference type="InterPro" id="IPR020846">
    <property type="entry name" value="MFS_dom"/>
</dbReference>
<dbReference type="GO" id="GO:0016020">
    <property type="term" value="C:membrane"/>
    <property type="evidence" value="ECO:0007669"/>
    <property type="project" value="UniProtKB-SubCell"/>
</dbReference>
<dbReference type="Gene3D" id="1.20.1250.20">
    <property type="entry name" value="MFS general substrate transporter like domains"/>
    <property type="match status" value="2"/>
</dbReference>
<dbReference type="InterPro" id="IPR036259">
    <property type="entry name" value="MFS_trans_sf"/>
</dbReference>
<feature type="transmembrane region" description="Helical" evidence="5">
    <location>
        <begin position="194"/>
        <end position="213"/>
    </location>
</feature>
<dbReference type="Pfam" id="PF07690">
    <property type="entry name" value="MFS_1"/>
    <property type="match status" value="1"/>
</dbReference>
<evidence type="ECO:0000256" key="5">
    <source>
        <dbReference type="SAM" id="Phobius"/>
    </source>
</evidence>
<dbReference type="SUPFAM" id="SSF103473">
    <property type="entry name" value="MFS general substrate transporter"/>
    <property type="match status" value="1"/>
</dbReference>
<keyword evidence="4 5" id="KW-0472">Membrane</keyword>